<reference evidence="4" key="1">
    <citation type="submission" date="2021-02" db="EMBL/GenBank/DDBJ databases">
        <authorList>
            <person name="Bekaert M."/>
        </authorList>
    </citation>
    <scope>NUCLEOTIDE SEQUENCE</scope>
    <source>
        <strain evidence="4">IoA-00</strain>
    </source>
</reference>
<dbReference type="InterPro" id="IPR003591">
    <property type="entry name" value="Leu-rich_rpt_typical-subtyp"/>
</dbReference>
<organism evidence="4 5">
    <name type="scientific">Lepeophtheirus salmonis</name>
    <name type="common">Salmon louse</name>
    <name type="synonym">Caligus salmonis</name>
    <dbReference type="NCBI Taxonomy" id="72036"/>
    <lineage>
        <taxon>Eukaryota</taxon>
        <taxon>Metazoa</taxon>
        <taxon>Ecdysozoa</taxon>
        <taxon>Arthropoda</taxon>
        <taxon>Crustacea</taxon>
        <taxon>Multicrustacea</taxon>
        <taxon>Hexanauplia</taxon>
        <taxon>Copepoda</taxon>
        <taxon>Siphonostomatoida</taxon>
        <taxon>Caligidae</taxon>
        <taxon>Lepeophtheirus</taxon>
    </lineage>
</organism>
<dbReference type="SUPFAM" id="SSF52058">
    <property type="entry name" value="L domain-like"/>
    <property type="match status" value="1"/>
</dbReference>
<sequence length="341" mass="38597">MLETSSRYDILFLSNDFQVTQRMKLHSRDTSVLGVVLKSSALHDSEASTTSSSENDDDRLNPSKLDLSYRRYHGHALDNVLHNHFEEEDASPESSKLITRLLAYNNLLEYLPQSIFKLENLMVLDNLRNLSLGGNSVRELSKDIGELVRLRFLYLGGNLITELPKEISKLRHLHALILCSNSLSFLPDGICSLSKLESLQLHSNKLTTLPIGLIKLKGLKELSLRDNPLINRFVNEMDYQPSSLLELSARIVKTHVVHYGNQDLPRSLIEFLGTYSCCLNPSCKGVYFESRVEHVKFVDFCGKYKVPLMQYLCSSSCTVSNPTSPSNPIIQENKLRRILLG</sequence>
<keyword evidence="5" id="KW-1185">Reference proteome</keyword>
<keyword evidence="1" id="KW-0433">Leucine-rich repeat</keyword>
<accession>A0A7R8H7W6</accession>
<dbReference type="Proteomes" id="UP000675881">
    <property type="component" value="Chromosome 4"/>
</dbReference>
<name>A0A7R8H7W6_LEPSM</name>
<gene>
    <name evidence="4" type="ORF">LSAA_8434</name>
</gene>
<dbReference type="AlphaFoldDB" id="A0A7R8H7W6"/>
<protein>
    <submittedName>
        <fullName evidence="4">Leucine-rich repeat-containing protein 58</fullName>
    </submittedName>
</protein>
<dbReference type="Pfam" id="PF23598">
    <property type="entry name" value="LRR_14"/>
    <property type="match status" value="1"/>
</dbReference>
<dbReference type="InterPro" id="IPR001611">
    <property type="entry name" value="Leu-rich_rpt"/>
</dbReference>
<evidence type="ECO:0000313" key="4">
    <source>
        <dbReference type="EMBL" id="CAF2918701.1"/>
    </source>
</evidence>
<dbReference type="Gene3D" id="3.80.10.10">
    <property type="entry name" value="Ribonuclease Inhibitor"/>
    <property type="match status" value="1"/>
</dbReference>
<dbReference type="SMART" id="SM00369">
    <property type="entry name" value="LRR_TYP"/>
    <property type="match status" value="4"/>
</dbReference>
<evidence type="ECO:0000256" key="1">
    <source>
        <dbReference type="ARBA" id="ARBA00022614"/>
    </source>
</evidence>
<evidence type="ECO:0000313" key="5">
    <source>
        <dbReference type="Proteomes" id="UP000675881"/>
    </source>
</evidence>
<dbReference type="OrthoDB" id="1053178at2759"/>
<evidence type="ECO:0000256" key="2">
    <source>
        <dbReference type="ARBA" id="ARBA00022737"/>
    </source>
</evidence>
<dbReference type="PROSITE" id="PS51450">
    <property type="entry name" value="LRR"/>
    <property type="match status" value="2"/>
</dbReference>
<dbReference type="GO" id="GO:0005737">
    <property type="term" value="C:cytoplasm"/>
    <property type="evidence" value="ECO:0007669"/>
    <property type="project" value="TreeGrafter"/>
</dbReference>
<keyword evidence="2" id="KW-0677">Repeat</keyword>
<dbReference type="InterPro" id="IPR032675">
    <property type="entry name" value="LRR_dom_sf"/>
</dbReference>
<dbReference type="InterPro" id="IPR055414">
    <property type="entry name" value="LRR_R13L4/SHOC2-like"/>
</dbReference>
<dbReference type="PANTHER" id="PTHR48051">
    <property type="match status" value="1"/>
</dbReference>
<proteinExistence type="predicted"/>
<dbReference type="PANTHER" id="PTHR48051:SF1">
    <property type="entry name" value="RAS SUPPRESSOR PROTEIN 1"/>
    <property type="match status" value="1"/>
</dbReference>
<evidence type="ECO:0000259" key="3">
    <source>
        <dbReference type="Pfam" id="PF23598"/>
    </source>
</evidence>
<dbReference type="EMBL" id="HG994583">
    <property type="protein sequence ID" value="CAF2918701.1"/>
    <property type="molecule type" value="Genomic_DNA"/>
</dbReference>
<feature type="domain" description="Disease resistance R13L4/SHOC-2-like LRR" evidence="3">
    <location>
        <begin position="127"/>
        <end position="238"/>
    </location>
</feature>
<dbReference type="InterPro" id="IPR050216">
    <property type="entry name" value="LRR_domain-containing"/>
</dbReference>